<feature type="transmembrane region" description="Helical" evidence="1">
    <location>
        <begin position="84"/>
        <end position="102"/>
    </location>
</feature>
<sequence>MVATRRGWGTTVTPERTFWLSQAGFTAGNLLIVLGTQRDDLAAWQLVFAAVLVLSSLWFVVYAVREREKGVPAFFFEWTGWQRLARVTAGSVFVLGTLTFAFA</sequence>
<dbReference type="AlphaFoldDB" id="M0HS82"/>
<evidence type="ECO:0000256" key="1">
    <source>
        <dbReference type="SAM" id="Phobius"/>
    </source>
</evidence>
<keyword evidence="1" id="KW-0472">Membrane</keyword>
<dbReference type="PATRIC" id="fig|1230453.4.peg.1786"/>
<accession>M0HS82</accession>
<protein>
    <submittedName>
        <fullName evidence="2">Uncharacterized protein</fullName>
    </submittedName>
</protein>
<dbReference type="STRING" id="1230453.C453_09113"/>
<organism evidence="2 3">
    <name type="scientific">Haloferax elongans ATCC BAA-1513</name>
    <dbReference type="NCBI Taxonomy" id="1230453"/>
    <lineage>
        <taxon>Archaea</taxon>
        <taxon>Methanobacteriati</taxon>
        <taxon>Methanobacteriota</taxon>
        <taxon>Stenosarchaea group</taxon>
        <taxon>Halobacteria</taxon>
        <taxon>Halobacteriales</taxon>
        <taxon>Haloferacaceae</taxon>
        <taxon>Haloferax</taxon>
    </lineage>
</organism>
<dbReference type="Proteomes" id="UP000011612">
    <property type="component" value="Unassembled WGS sequence"/>
</dbReference>
<keyword evidence="1" id="KW-0812">Transmembrane</keyword>
<name>M0HS82_HALEO</name>
<feature type="transmembrane region" description="Helical" evidence="1">
    <location>
        <begin position="42"/>
        <end position="64"/>
    </location>
</feature>
<reference evidence="2 3" key="1">
    <citation type="journal article" date="2014" name="PLoS Genet.">
        <title>Phylogenetically driven sequencing of extremely halophilic archaea reveals strategies for static and dynamic osmo-response.</title>
        <authorList>
            <person name="Becker E.A."/>
            <person name="Seitzer P.M."/>
            <person name="Tritt A."/>
            <person name="Larsen D."/>
            <person name="Krusor M."/>
            <person name="Yao A.I."/>
            <person name="Wu D."/>
            <person name="Madern D."/>
            <person name="Eisen J.A."/>
            <person name="Darling A.E."/>
            <person name="Facciotti M.T."/>
        </authorList>
    </citation>
    <scope>NUCLEOTIDE SEQUENCE [LARGE SCALE GENOMIC DNA]</scope>
    <source>
        <strain evidence="2 3">ATCC BAA-1513</strain>
    </source>
</reference>
<gene>
    <name evidence="2" type="ORF">C453_09113</name>
</gene>
<dbReference type="EMBL" id="AOLK01000015">
    <property type="protein sequence ID" value="ELZ85964.1"/>
    <property type="molecule type" value="Genomic_DNA"/>
</dbReference>
<evidence type="ECO:0000313" key="3">
    <source>
        <dbReference type="Proteomes" id="UP000011612"/>
    </source>
</evidence>
<evidence type="ECO:0000313" key="2">
    <source>
        <dbReference type="EMBL" id="ELZ85964.1"/>
    </source>
</evidence>
<keyword evidence="3" id="KW-1185">Reference proteome</keyword>
<comment type="caution">
    <text evidence="2">The sequence shown here is derived from an EMBL/GenBank/DDBJ whole genome shotgun (WGS) entry which is preliminary data.</text>
</comment>
<proteinExistence type="predicted"/>
<keyword evidence="1" id="KW-1133">Transmembrane helix</keyword>